<proteinExistence type="predicted"/>
<organism evidence="1 2">
    <name type="scientific">Musa acuminata subsp. malaccensis</name>
    <name type="common">Wild banana</name>
    <name type="synonym">Musa malaccensis</name>
    <dbReference type="NCBI Taxonomy" id="214687"/>
    <lineage>
        <taxon>Eukaryota</taxon>
        <taxon>Viridiplantae</taxon>
        <taxon>Streptophyta</taxon>
        <taxon>Embryophyta</taxon>
        <taxon>Tracheophyta</taxon>
        <taxon>Spermatophyta</taxon>
        <taxon>Magnoliopsida</taxon>
        <taxon>Liliopsida</taxon>
        <taxon>Zingiberales</taxon>
        <taxon>Musaceae</taxon>
        <taxon>Musa</taxon>
    </lineage>
</organism>
<sequence length="140" mass="16040">MKLAEDVDLEGIAKDTRGYILNSMAVTNEHFKTALGSSNPSALRETLKFSINFYAFKHSNWYIKMCDLAWYPKPKKSPTCSMLLKCQMLPGMILVGWTMLRGSCKRLCNIWLSILRSLKSLGCPPSREYCFMDRPVVLNY</sequence>
<dbReference type="AlphaFoldDB" id="A0A804J3Y3"/>
<dbReference type="Gramene" id="Ma05_t13220.1">
    <property type="protein sequence ID" value="Ma05_p13220.1"/>
    <property type="gene ID" value="Ma05_g13220"/>
</dbReference>
<reference evidence="1" key="1">
    <citation type="submission" date="2021-05" db="UniProtKB">
        <authorList>
            <consortium name="EnsemblPlants"/>
        </authorList>
    </citation>
    <scope>IDENTIFICATION</scope>
    <source>
        <strain evidence="1">subsp. malaccensis</strain>
    </source>
</reference>
<protein>
    <submittedName>
        <fullName evidence="1">Uncharacterized protein</fullName>
    </submittedName>
</protein>
<dbReference type="InParanoid" id="A0A804J3Y3"/>
<evidence type="ECO:0000313" key="2">
    <source>
        <dbReference type="Proteomes" id="UP000012960"/>
    </source>
</evidence>
<accession>A0A804J3Y3</accession>
<dbReference type="Proteomes" id="UP000012960">
    <property type="component" value="Unplaced"/>
</dbReference>
<evidence type="ECO:0000313" key="1">
    <source>
        <dbReference type="EnsemblPlants" id="Ma05_p13220.1"/>
    </source>
</evidence>
<dbReference type="EnsemblPlants" id="Ma05_t13220.1">
    <property type="protein sequence ID" value="Ma05_p13220.1"/>
    <property type="gene ID" value="Ma05_g13220"/>
</dbReference>
<keyword evidence="2" id="KW-1185">Reference proteome</keyword>
<name>A0A804J3Y3_MUSAM</name>